<name>A0A1I1DJ71_NATHA</name>
<dbReference type="PANTHER" id="PTHR42852">
    <property type="entry name" value="THIOL:DISULFIDE INTERCHANGE PROTEIN DSBE"/>
    <property type="match status" value="1"/>
</dbReference>
<dbReference type="Proteomes" id="UP000199161">
    <property type="component" value="Unassembled WGS sequence"/>
</dbReference>
<dbReference type="EMBL" id="FOKW01000001">
    <property type="protein sequence ID" value="SFB74971.1"/>
    <property type="molecule type" value="Genomic_DNA"/>
</dbReference>
<dbReference type="RefSeq" id="WP_089785352.1">
    <property type="nucleotide sequence ID" value="NZ_FOKW01000001.1"/>
</dbReference>
<evidence type="ECO:0000313" key="4">
    <source>
        <dbReference type="Proteomes" id="UP000199161"/>
    </source>
</evidence>
<dbReference type="InterPro" id="IPR000866">
    <property type="entry name" value="AhpC/TSA"/>
</dbReference>
<feature type="region of interest" description="Disordered" evidence="1">
    <location>
        <begin position="197"/>
        <end position="253"/>
    </location>
</feature>
<organism evidence="3 4">
    <name type="scientific">Natronobacterium haloterrestre</name>
    <name type="common">Halobiforma haloterrestris</name>
    <dbReference type="NCBI Taxonomy" id="148448"/>
    <lineage>
        <taxon>Archaea</taxon>
        <taxon>Methanobacteriati</taxon>
        <taxon>Methanobacteriota</taxon>
        <taxon>Stenosarchaea group</taxon>
        <taxon>Halobacteria</taxon>
        <taxon>Halobacteriales</taxon>
        <taxon>Natrialbaceae</taxon>
        <taxon>Natronobacterium</taxon>
    </lineage>
</organism>
<dbReference type="GO" id="GO:0016209">
    <property type="term" value="F:antioxidant activity"/>
    <property type="evidence" value="ECO:0007669"/>
    <property type="project" value="InterPro"/>
</dbReference>
<evidence type="ECO:0000256" key="1">
    <source>
        <dbReference type="SAM" id="MobiDB-lite"/>
    </source>
</evidence>
<dbReference type="PROSITE" id="PS51352">
    <property type="entry name" value="THIOREDOXIN_2"/>
    <property type="match status" value="1"/>
</dbReference>
<dbReference type="GO" id="GO:0016491">
    <property type="term" value="F:oxidoreductase activity"/>
    <property type="evidence" value="ECO:0007669"/>
    <property type="project" value="InterPro"/>
</dbReference>
<dbReference type="SUPFAM" id="SSF52833">
    <property type="entry name" value="Thioredoxin-like"/>
    <property type="match status" value="1"/>
</dbReference>
<keyword evidence="3" id="KW-0413">Isomerase</keyword>
<dbReference type="InterPro" id="IPR050553">
    <property type="entry name" value="Thioredoxin_ResA/DsbE_sf"/>
</dbReference>
<gene>
    <name evidence="3" type="ORF">SAMN05444422_101708</name>
</gene>
<feature type="compositionally biased region" description="Low complexity" evidence="1">
    <location>
        <begin position="34"/>
        <end position="43"/>
    </location>
</feature>
<feature type="domain" description="Thioredoxin" evidence="2">
    <location>
        <begin position="53"/>
        <end position="198"/>
    </location>
</feature>
<dbReference type="AlphaFoldDB" id="A0A1I1DJ71"/>
<protein>
    <submittedName>
        <fullName evidence="3">Thiol-disulfide isomerase or thioredoxin</fullName>
    </submittedName>
</protein>
<accession>A0A1I1DJ71</accession>
<dbReference type="InterPro" id="IPR036249">
    <property type="entry name" value="Thioredoxin-like_sf"/>
</dbReference>
<feature type="compositionally biased region" description="Low complexity" evidence="1">
    <location>
        <begin position="198"/>
        <end position="210"/>
    </location>
</feature>
<evidence type="ECO:0000259" key="2">
    <source>
        <dbReference type="PROSITE" id="PS51352"/>
    </source>
</evidence>
<keyword evidence="4" id="KW-1185">Reference proteome</keyword>
<evidence type="ECO:0000313" key="3">
    <source>
        <dbReference type="EMBL" id="SFB74971.1"/>
    </source>
</evidence>
<dbReference type="OrthoDB" id="115386at2157"/>
<dbReference type="GO" id="GO:0016853">
    <property type="term" value="F:isomerase activity"/>
    <property type="evidence" value="ECO:0007669"/>
    <property type="project" value="UniProtKB-KW"/>
</dbReference>
<proteinExistence type="predicted"/>
<dbReference type="PANTHER" id="PTHR42852:SF13">
    <property type="entry name" value="PROTEIN DIPZ"/>
    <property type="match status" value="1"/>
</dbReference>
<dbReference type="Pfam" id="PF00578">
    <property type="entry name" value="AhpC-TSA"/>
    <property type="match status" value="1"/>
</dbReference>
<dbReference type="InterPro" id="IPR013766">
    <property type="entry name" value="Thioredoxin_domain"/>
</dbReference>
<reference evidence="4" key="1">
    <citation type="submission" date="2016-10" db="EMBL/GenBank/DDBJ databases">
        <authorList>
            <person name="Varghese N."/>
            <person name="Submissions S."/>
        </authorList>
    </citation>
    <scope>NUCLEOTIDE SEQUENCE [LARGE SCALE GENOMIC DNA]</scope>
    <source>
        <strain evidence="4">DSM 13078</strain>
    </source>
</reference>
<feature type="region of interest" description="Disordered" evidence="1">
    <location>
        <begin position="34"/>
        <end position="63"/>
    </location>
</feature>
<feature type="compositionally biased region" description="Acidic residues" evidence="1">
    <location>
        <begin position="211"/>
        <end position="236"/>
    </location>
</feature>
<sequence>MKRRELLAGVTSAGVLGGAAATFRFGLPSFATPAGAGSTADSSGGDGGSDGDGNENDSGGPIELETIDARGSEAGTLPVPNDGVTVVMFFSPACGTCRKLMPHLAAARERLVDAGYGDALTVVSVTARQSESSLREWWLEYEGNWYLGFDPGRSLAAQYQVVGYPVLVAVDEDGNSRWTDTGVVSADRIVRNVEPLLEDALSSDDSGSESGELDGNETADDGESEAEGETEAETEPADGNGNAGDDGDDSDES</sequence>
<dbReference type="Gene3D" id="3.40.30.10">
    <property type="entry name" value="Glutaredoxin"/>
    <property type="match status" value="1"/>
</dbReference>
<dbReference type="CDD" id="cd02966">
    <property type="entry name" value="TlpA_like_family"/>
    <property type="match status" value="1"/>
</dbReference>